<evidence type="ECO:0000256" key="4">
    <source>
        <dbReference type="ARBA" id="ARBA00023088"/>
    </source>
</evidence>
<keyword evidence="6" id="KW-1133">Transmembrane helix</keyword>
<gene>
    <name evidence="13" type="ORF">HMPREF9246_1912</name>
</gene>
<evidence type="ECO:0000313" key="13">
    <source>
        <dbReference type="EMBL" id="EGC83831.1"/>
    </source>
</evidence>
<evidence type="ECO:0000256" key="2">
    <source>
        <dbReference type="ARBA" id="ARBA00022525"/>
    </source>
</evidence>
<keyword evidence="4" id="KW-0572">Peptidoglycan-anchor</keyword>
<dbReference type="Pfam" id="PF16570">
    <property type="entry name" value="GramPos_pilinD3"/>
    <property type="match status" value="1"/>
</dbReference>
<evidence type="ECO:0000256" key="3">
    <source>
        <dbReference type="ARBA" id="ARBA00022729"/>
    </source>
</evidence>
<dbReference type="NCBIfam" id="TIGR01167">
    <property type="entry name" value="LPXTG_anchor"/>
    <property type="match status" value="1"/>
</dbReference>
<evidence type="ECO:0000256" key="6">
    <source>
        <dbReference type="SAM" id="Phobius"/>
    </source>
</evidence>
<keyword evidence="1" id="KW-0134">Cell wall</keyword>
<dbReference type="Pfam" id="PF17802">
    <property type="entry name" value="SpaA"/>
    <property type="match status" value="1"/>
</dbReference>
<dbReference type="EMBL" id="AEXN01000027">
    <property type="protein sequence ID" value="EGC83831.1"/>
    <property type="molecule type" value="Genomic_DNA"/>
</dbReference>
<feature type="domain" description="SpaA-like prealbumin fold" evidence="12">
    <location>
        <begin position="614"/>
        <end position="676"/>
    </location>
</feature>
<dbReference type="Gene3D" id="2.60.40.1140">
    <property type="entry name" value="Collagen-binding surface protein Cna, B-type domain"/>
    <property type="match status" value="1"/>
</dbReference>
<dbReference type="Gene3D" id="2.60.40.10">
    <property type="entry name" value="Immunoglobulins"/>
    <property type="match status" value="2"/>
</dbReference>
<dbReference type="AlphaFoldDB" id="F0H132"/>
<feature type="domain" description="Gram-positive pilin subunit D1 N-terminal" evidence="9">
    <location>
        <begin position="32"/>
        <end position="201"/>
    </location>
</feature>
<dbReference type="Pfam" id="PF16569">
    <property type="entry name" value="GramPos_pilinBB"/>
    <property type="match status" value="1"/>
</dbReference>
<dbReference type="Pfam" id="PF16555">
    <property type="entry name" value="GramPos_pilinD1"/>
    <property type="match status" value="1"/>
</dbReference>
<dbReference type="InterPro" id="IPR019931">
    <property type="entry name" value="LPXTG_anchor"/>
</dbReference>
<keyword evidence="6" id="KW-0812">Transmembrane</keyword>
<keyword evidence="14" id="KW-1185">Reference proteome</keyword>
<dbReference type="Gene3D" id="1.20.58.90">
    <property type="match status" value="1"/>
</dbReference>
<dbReference type="Proteomes" id="UP000005277">
    <property type="component" value="Unassembled WGS sequence"/>
</dbReference>
<dbReference type="NCBIfam" id="TIGR04226">
    <property type="entry name" value="RrgB_K2N_iso_D2"/>
    <property type="match status" value="1"/>
</dbReference>
<sequence>MKHKILSFLTAFAMVFGIIAAPFVNASAADEKTNSVTVHKLLAKEGKTLQEIQNALKDKYVGSDKYLEGENEKEIKGLYTDVATEIPGVFFAMQKQVDGEWKYIAKDGKSVATIQDPTAEGFAEGVLGGETTPNGYEFDTSKLDQSKPTTYKIVEIHSLSSYKSKDGKVLTDKLAVPVEITLPLVNDKGVVTAAHVYPKNTEDKPQIDKNFDKEDNGDTKGIKENEIVSNTKDLDIKTNESTREKSTAVKSVGQSVPYKVVTEIPAQTKWATAKWDDKMTEGLTYNKDLSIELKKGDETVTLTKGTHYTLEEDDNGFVLNFTKAGLELLNNKAKKQTVTLKYTAKVNDKSVVKVPESNDITFHYGNNPGHGNTPKPNKPNDDGELKATKTWADGKWAKNEKAKFKLVDANTGKDIEAKDLVEPTDASKKAEFEAYKKDFKNEQEIGYGETTEAVWKYLDKNREYKVVETSVTYVDENNETKTLTGWEAEYAVKGKGKTEIKNYLTNNPTPLNPSEPKVVTYGAKFVKTNVEGERLPGAEFVVKNADGKFLVEGTKATRTEYEKAQTAFVDAVKAYNAKVKKGETPTADEKANVEKLEKARDAAWNATLQNMDGFTADKKDAKGVLKLKSNELGQFEIAGLKPGKYTLVEVKAPKDYVDASKATLEFGFTIGNDGEQDIKDIDFGIKDDKKADNAQKIVNKKVTIPQTGGIGSIIFVVAGLMIMGLAAYKMKANKEQA</sequence>
<feature type="domain" description="Gram-positive cocci surface proteins LPxTG" evidence="8">
    <location>
        <begin position="699"/>
        <end position="727"/>
    </location>
</feature>
<name>F0H132_9FIRM</name>
<dbReference type="InterPro" id="IPR032332">
    <property type="entry name" value="GramPos_pilinD3"/>
</dbReference>
<organism evidence="13 14">
    <name type="scientific">Anaerococcus hydrogenalis ACS-025-V-Sch4</name>
    <dbReference type="NCBI Taxonomy" id="879306"/>
    <lineage>
        <taxon>Bacteria</taxon>
        <taxon>Bacillati</taxon>
        <taxon>Bacillota</taxon>
        <taxon>Tissierellia</taxon>
        <taxon>Tissierellales</taxon>
        <taxon>Peptoniphilaceae</taxon>
        <taxon>Anaerococcus</taxon>
    </lineage>
</organism>
<evidence type="ECO:0000259" key="11">
    <source>
        <dbReference type="Pfam" id="PF16570"/>
    </source>
</evidence>
<keyword evidence="3 7" id="KW-0732">Signal</keyword>
<protein>
    <submittedName>
        <fullName evidence="13">LPXTG-motif cell wall anchor domain protein</fullName>
    </submittedName>
</protein>
<feature type="region of interest" description="Disordered" evidence="5">
    <location>
        <begin position="201"/>
        <end position="221"/>
    </location>
</feature>
<feature type="domain" description="Gram-positive pilin backbone subunit 2 Cna-B-like" evidence="10">
    <location>
        <begin position="252"/>
        <end position="368"/>
    </location>
</feature>
<feature type="transmembrane region" description="Helical" evidence="6">
    <location>
        <begin position="709"/>
        <end position="728"/>
    </location>
</feature>
<dbReference type="InterPro" id="IPR032334">
    <property type="entry name" value="GramPos_pilinBB"/>
</dbReference>
<dbReference type="Gene3D" id="2.60.40.740">
    <property type="match status" value="1"/>
</dbReference>
<evidence type="ECO:0000256" key="7">
    <source>
        <dbReference type="SAM" id="SignalP"/>
    </source>
</evidence>
<evidence type="ECO:0000259" key="12">
    <source>
        <dbReference type="Pfam" id="PF17802"/>
    </source>
</evidence>
<keyword evidence="2" id="KW-0964">Secreted</keyword>
<evidence type="ECO:0000313" key="14">
    <source>
        <dbReference type="Proteomes" id="UP000005277"/>
    </source>
</evidence>
<evidence type="ECO:0000259" key="10">
    <source>
        <dbReference type="Pfam" id="PF16569"/>
    </source>
</evidence>
<dbReference type="InterPro" id="IPR013783">
    <property type="entry name" value="Ig-like_fold"/>
</dbReference>
<reference evidence="13 14" key="1">
    <citation type="submission" date="2011-01" db="EMBL/GenBank/DDBJ databases">
        <authorList>
            <person name="Durkin A.S."/>
            <person name="Madupu R."/>
            <person name="Torralba M."/>
            <person name="Gillis M."/>
            <person name="Methe B."/>
            <person name="Sutton G."/>
            <person name="Nelson K.E."/>
        </authorList>
    </citation>
    <scope>NUCLEOTIDE SEQUENCE [LARGE SCALE GENOMIC DNA]</scope>
    <source>
        <strain evidence="13 14">ACS-025-V-Sch4</strain>
    </source>
</reference>
<feature type="signal peptide" evidence="7">
    <location>
        <begin position="1"/>
        <end position="28"/>
    </location>
</feature>
<proteinExistence type="predicted"/>
<evidence type="ECO:0000256" key="5">
    <source>
        <dbReference type="SAM" id="MobiDB-lite"/>
    </source>
</evidence>
<dbReference type="RefSeq" id="WP_004817641.1">
    <property type="nucleotide sequence ID" value="NZ_AEXN01000027.1"/>
</dbReference>
<dbReference type="InterPro" id="IPR041033">
    <property type="entry name" value="SpaA_PFL_dom_1"/>
</dbReference>
<comment type="caution">
    <text evidence="13">The sequence shown here is derived from an EMBL/GenBank/DDBJ whole genome shotgun (WGS) entry which is preliminary data.</text>
</comment>
<feature type="region of interest" description="Disordered" evidence="5">
    <location>
        <begin position="363"/>
        <end position="384"/>
    </location>
</feature>
<feature type="chain" id="PRO_5003251690" evidence="7">
    <location>
        <begin position="29"/>
        <end position="737"/>
    </location>
</feature>
<evidence type="ECO:0000259" key="9">
    <source>
        <dbReference type="Pfam" id="PF16555"/>
    </source>
</evidence>
<keyword evidence="6" id="KW-0472">Membrane</keyword>
<dbReference type="Pfam" id="PF00746">
    <property type="entry name" value="Gram_pos_anchor"/>
    <property type="match status" value="1"/>
</dbReference>
<dbReference type="InterPro" id="IPR026466">
    <property type="entry name" value="Fim_isopep_form_D2_dom"/>
</dbReference>
<dbReference type="OrthoDB" id="2056845at2"/>
<feature type="domain" description="Gram-positive pilin backbone subunit 3 Cna-B-like" evidence="11">
    <location>
        <begin position="382"/>
        <end position="542"/>
    </location>
</feature>
<evidence type="ECO:0000256" key="1">
    <source>
        <dbReference type="ARBA" id="ARBA00022512"/>
    </source>
</evidence>
<evidence type="ECO:0000259" key="8">
    <source>
        <dbReference type="Pfam" id="PF00746"/>
    </source>
</evidence>
<dbReference type="InterPro" id="IPR032364">
    <property type="entry name" value="GramPos_pilinD1_N"/>
</dbReference>
<accession>F0H132</accession>